<proteinExistence type="inferred from homology"/>
<comment type="subcellular location">
    <subcellularLocation>
        <location evidence="2 10">Nucleus</location>
    </subcellularLocation>
</comment>
<reference evidence="12 13" key="1">
    <citation type="journal article" date="2016" name="DNA Res.">
        <title>The draft genome of MD-2 pineapple using hybrid error correction of long reads.</title>
        <authorList>
            <person name="Redwan R.M."/>
            <person name="Saidin A."/>
            <person name="Kumar S.V."/>
        </authorList>
    </citation>
    <scope>NUCLEOTIDE SEQUENCE [LARGE SCALE GENOMIC DNA]</scope>
    <source>
        <strain evidence="13">cv. MD2</strain>
        <tissue evidence="12">Leaf</tissue>
    </source>
</reference>
<sequence length="205" mass="21956">MEEGVFKRRGGDHCPQLLDLIPNDPLWRVRDDGGGGRCKFAALGGKDLELKLGPPGGGGGAKVTGYFSKHSTNTTALCSGAKRGFPYTAGIKQEGQQQAGEAAAANSSSQTSNGLFVKINMDGVPIGRKVDLKAYDNYEKLSLAVEELFRGLLEAQKDPSTAESKKHGKEEEQMFSGLIDGTGEYTLVYEDNEGDKVLVGDVPWE</sequence>
<evidence type="ECO:0000256" key="9">
    <source>
        <dbReference type="ARBA" id="ARBA00023294"/>
    </source>
</evidence>
<evidence type="ECO:0000256" key="2">
    <source>
        <dbReference type="ARBA" id="ARBA00004123"/>
    </source>
</evidence>
<dbReference type="InterPro" id="IPR053793">
    <property type="entry name" value="PB1-like"/>
</dbReference>
<dbReference type="GO" id="GO:0009734">
    <property type="term" value="P:auxin-activated signaling pathway"/>
    <property type="evidence" value="ECO:0007669"/>
    <property type="project" value="UniProtKB-UniRule"/>
</dbReference>
<evidence type="ECO:0000256" key="5">
    <source>
        <dbReference type="ARBA" id="ARBA00022491"/>
    </source>
</evidence>
<dbReference type="AlphaFoldDB" id="A0A199VYZ5"/>
<dbReference type="PANTHER" id="PTHR31734:SF2">
    <property type="entry name" value="AUXIN-RESPONSIVE PROTEIN IAA26"/>
    <property type="match status" value="1"/>
</dbReference>
<gene>
    <name evidence="12" type="ORF">ACMD2_03725</name>
</gene>
<comment type="caution">
    <text evidence="12">The sequence shown here is derived from an EMBL/GenBank/DDBJ whole genome shotgun (WGS) entry which is preliminary data.</text>
</comment>
<dbReference type="GO" id="GO:0006355">
    <property type="term" value="P:regulation of DNA-templated transcription"/>
    <property type="evidence" value="ECO:0007669"/>
    <property type="project" value="InterPro"/>
</dbReference>
<dbReference type="Proteomes" id="UP000092600">
    <property type="component" value="Unassembled WGS sequence"/>
</dbReference>
<dbReference type="Gene3D" id="3.10.20.90">
    <property type="entry name" value="Phosphatidylinositol 3-kinase Catalytic Subunit, Chain A, domain 1"/>
    <property type="match status" value="1"/>
</dbReference>
<dbReference type="InterPro" id="IPR033389">
    <property type="entry name" value="AUX/IAA_dom"/>
</dbReference>
<dbReference type="GO" id="GO:0005634">
    <property type="term" value="C:nucleus"/>
    <property type="evidence" value="ECO:0007669"/>
    <property type="project" value="UniProtKB-SubCell"/>
</dbReference>
<evidence type="ECO:0000256" key="1">
    <source>
        <dbReference type="ARBA" id="ARBA00002159"/>
    </source>
</evidence>
<evidence type="ECO:0000256" key="6">
    <source>
        <dbReference type="ARBA" id="ARBA00023015"/>
    </source>
</evidence>
<dbReference type="PANTHER" id="PTHR31734">
    <property type="entry name" value="AUXIN-RESPONSIVE PROTEIN IAA17"/>
    <property type="match status" value="1"/>
</dbReference>
<keyword evidence="8 10" id="KW-0539">Nucleus</keyword>
<name>A0A199VYZ5_ANACO</name>
<feature type="domain" description="PB1" evidence="11">
    <location>
        <begin position="114"/>
        <end position="205"/>
    </location>
</feature>
<dbReference type="EMBL" id="LSRQ01000543">
    <property type="protein sequence ID" value="OAY82171.1"/>
    <property type="molecule type" value="Genomic_DNA"/>
</dbReference>
<comment type="function">
    <text evidence="1 10">Aux/IAA proteins are short-lived transcriptional factors that function as repressors of early auxin response genes at low auxin concentrations.</text>
</comment>
<evidence type="ECO:0000256" key="7">
    <source>
        <dbReference type="ARBA" id="ARBA00023163"/>
    </source>
</evidence>
<keyword evidence="7 10" id="KW-0804">Transcription</keyword>
<evidence type="ECO:0000256" key="8">
    <source>
        <dbReference type="ARBA" id="ARBA00023242"/>
    </source>
</evidence>
<dbReference type="InterPro" id="IPR003311">
    <property type="entry name" value="AUX_IAA"/>
</dbReference>
<evidence type="ECO:0000313" key="12">
    <source>
        <dbReference type="EMBL" id="OAY82171.1"/>
    </source>
</evidence>
<evidence type="ECO:0000259" key="11">
    <source>
        <dbReference type="PROSITE" id="PS51745"/>
    </source>
</evidence>
<keyword evidence="5 10" id="KW-0678">Repressor</keyword>
<evidence type="ECO:0000313" key="13">
    <source>
        <dbReference type="Proteomes" id="UP000092600"/>
    </source>
</evidence>
<keyword evidence="9 10" id="KW-0927">Auxin signaling pathway</keyword>
<accession>A0A199VYZ5</accession>
<evidence type="ECO:0000256" key="3">
    <source>
        <dbReference type="ARBA" id="ARBA00006728"/>
    </source>
</evidence>
<protein>
    <recommendedName>
        <fullName evidence="10">Auxin-responsive protein</fullName>
    </recommendedName>
</protein>
<dbReference type="PROSITE" id="PS51745">
    <property type="entry name" value="PB1"/>
    <property type="match status" value="1"/>
</dbReference>
<keyword evidence="6 10" id="KW-0805">Transcription regulation</keyword>
<evidence type="ECO:0000256" key="4">
    <source>
        <dbReference type="ARBA" id="ARBA00011726"/>
    </source>
</evidence>
<dbReference type="Pfam" id="PF02309">
    <property type="entry name" value="AUX_IAA"/>
    <property type="match status" value="1"/>
</dbReference>
<dbReference type="SUPFAM" id="SSF54277">
    <property type="entry name" value="CAD &amp; PB1 domains"/>
    <property type="match status" value="1"/>
</dbReference>
<evidence type="ECO:0000256" key="10">
    <source>
        <dbReference type="RuleBase" id="RU004549"/>
    </source>
</evidence>
<comment type="subunit">
    <text evidence="4 10">Homodimers and heterodimers.</text>
</comment>
<comment type="similarity">
    <text evidence="3 10">Belongs to the Aux/IAA family.</text>
</comment>
<organism evidence="12 13">
    <name type="scientific">Ananas comosus</name>
    <name type="common">Pineapple</name>
    <name type="synonym">Ananas ananas</name>
    <dbReference type="NCBI Taxonomy" id="4615"/>
    <lineage>
        <taxon>Eukaryota</taxon>
        <taxon>Viridiplantae</taxon>
        <taxon>Streptophyta</taxon>
        <taxon>Embryophyta</taxon>
        <taxon>Tracheophyta</taxon>
        <taxon>Spermatophyta</taxon>
        <taxon>Magnoliopsida</taxon>
        <taxon>Liliopsida</taxon>
        <taxon>Poales</taxon>
        <taxon>Bromeliaceae</taxon>
        <taxon>Bromelioideae</taxon>
        <taxon>Ananas</taxon>
    </lineage>
</organism>
<dbReference type="STRING" id="4615.A0A199VYZ5"/>